<proteinExistence type="inferred from homology"/>
<gene>
    <name evidence="8" type="primary">tadA</name>
    <name evidence="10" type="ORF">QM524_13640</name>
</gene>
<dbReference type="InterPro" id="IPR002125">
    <property type="entry name" value="CMP_dCMP_dom"/>
</dbReference>
<evidence type="ECO:0000256" key="6">
    <source>
        <dbReference type="ARBA" id="ARBA00022833"/>
    </source>
</evidence>
<evidence type="ECO:0000256" key="5">
    <source>
        <dbReference type="ARBA" id="ARBA00022801"/>
    </source>
</evidence>
<dbReference type="PANTHER" id="PTHR11079:SF202">
    <property type="entry name" value="TRNA-SPECIFIC ADENOSINE DEAMINASE"/>
    <property type="match status" value="1"/>
</dbReference>
<evidence type="ECO:0000256" key="2">
    <source>
        <dbReference type="ARBA" id="ARBA00011738"/>
    </source>
</evidence>
<feature type="binding site" evidence="8">
    <location>
        <position position="59"/>
    </location>
    <ligand>
        <name>Zn(2+)</name>
        <dbReference type="ChEBI" id="CHEBI:29105"/>
        <note>catalytic</note>
    </ligand>
</feature>
<feature type="binding site" evidence="8">
    <location>
        <position position="92"/>
    </location>
    <ligand>
        <name>Zn(2+)</name>
        <dbReference type="ChEBI" id="CHEBI:29105"/>
        <note>catalytic</note>
    </ligand>
</feature>
<dbReference type="PROSITE" id="PS00903">
    <property type="entry name" value="CYT_DCMP_DEAMINASES_1"/>
    <property type="match status" value="1"/>
</dbReference>
<dbReference type="SUPFAM" id="SSF53927">
    <property type="entry name" value="Cytidine deaminase-like"/>
    <property type="match status" value="1"/>
</dbReference>
<keyword evidence="4 8" id="KW-0479">Metal-binding</keyword>
<dbReference type="GO" id="GO:0052717">
    <property type="term" value="F:tRNA-specific adenosine-34 deaminase activity"/>
    <property type="evidence" value="ECO:0007669"/>
    <property type="project" value="UniProtKB-EC"/>
</dbReference>
<evidence type="ECO:0000313" key="11">
    <source>
        <dbReference type="Proteomes" id="UP001236507"/>
    </source>
</evidence>
<comment type="cofactor">
    <cofactor evidence="8">
        <name>Zn(2+)</name>
        <dbReference type="ChEBI" id="CHEBI:29105"/>
    </cofactor>
    <text evidence="8">Binds 1 zinc ion per subunit.</text>
</comment>
<dbReference type="Proteomes" id="UP001236507">
    <property type="component" value="Unassembled WGS sequence"/>
</dbReference>
<keyword evidence="11" id="KW-1185">Reference proteome</keyword>
<comment type="caution">
    <text evidence="10">The sequence shown here is derived from an EMBL/GenBank/DDBJ whole genome shotgun (WGS) entry which is preliminary data.</text>
</comment>
<dbReference type="PANTHER" id="PTHR11079">
    <property type="entry name" value="CYTOSINE DEAMINASE FAMILY MEMBER"/>
    <property type="match status" value="1"/>
</dbReference>
<dbReference type="HAMAP" id="MF_00972">
    <property type="entry name" value="tRNA_aden_deaminase"/>
    <property type="match status" value="1"/>
</dbReference>
<comment type="similarity">
    <text evidence="1">Belongs to the cytidine and deoxycytidylate deaminase family. ADAT2 subfamily.</text>
</comment>
<dbReference type="InterPro" id="IPR016192">
    <property type="entry name" value="APOBEC/CMP_deaminase_Zn-bd"/>
</dbReference>
<comment type="function">
    <text evidence="8">Catalyzes the deamination of adenosine to inosine at the wobble position 34 of tRNA(Arg2).</text>
</comment>
<dbReference type="Pfam" id="PF00383">
    <property type="entry name" value="dCMP_cyt_deam_1"/>
    <property type="match status" value="1"/>
</dbReference>
<name>A0ABT6Y9L6_9BACT</name>
<comment type="catalytic activity">
    <reaction evidence="7 8">
        <text>adenosine(34) in tRNA + H2O + H(+) = inosine(34) in tRNA + NH4(+)</text>
        <dbReference type="Rhea" id="RHEA:43168"/>
        <dbReference type="Rhea" id="RHEA-COMP:10373"/>
        <dbReference type="Rhea" id="RHEA-COMP:10374"/>
        <dbReference type="ChEBI" id="CHEBI:15377"/>
        <dbReference type="ChEBI" id="CHEBI:15378"/>
        <dbReference type="ChEBI" id="CHEBI:28938"/>
        <dbReference type="ChEBI" id="CHEBI:74411"/>
        <dbReference type="ChEBI" id="CHEBI:82852"/>
        <dbReference type="EC" id="3.5.4.33"/>
    </reaction>
</comment>
<dbReference type="InterPro" id="IPR016193">
    <property type="entry name" value="Cytidine_deaminase-like"/>
</dbReference>
<feature type="active site" description="Proton donor" evidence="8">
    <location>
        <position position="61"/>
    </location>
</feature>
<dbReference type="CDD" id="cd01285">
    <property type="entry name" value="nucleoside_deaminase"/>
    <property type="match status" value="1"/>
</dbReference>
<feature type="binding site" evidence="8">
    <location>
        <position position="89"/>
    </location>
    <ligand>
        <name>Zn(2+)</name>
        <dbReference type="ChEBI" id="CHEBI:29105"/>
        <note>catalytic</note>
    </ligand>
</feature>
<dbReference type="PROSITE" id="PS51747">
    <property type="entry name" value="CYT_DCMP_DEAMINASES_2"/>
    <property type="match status" value="1"/>
</dbReference>
<dbReference type="EC" id="3.5.4.33" evidence="8"/>
<organism evidence="10 11">
    <name type="scientific">Flectobacillus roseus</name>
    <dbReference type="NCBI Taxonomy" id="502259"/>
    <lineage>
        <taxon>Bacteria</taxon>
        <taxon>Pseudomonadati</taxon>
        <taxon>Bacteroidota</taxon>
        <taxon>Cytophagia</taxon>
        <taxon>Cytophagales</taxon>
        <taxon>Flectobacillaceae</taxon>
        <taxon>Flectobacillus</taxon>
    </lineage>
</organism>
<keyword evidence="5 8" id="KW-0378">Hydrolase</keyword>
<evidence type="ECO:0000256" key="3">
    <source>
        <dbReference type="ARBA" id="ARBA00022694"/>
    </source>
</evidence>
<accession>A0ABT6Y9L6</accession>
<evidence type="ECO:0000313" key="10">
    <source>
        <dbReference type="EMBL" id="MDI9860255.1"/>
    </source>
</evidence>
<dbReference type="InterPro" id="IPR028883">
    <property type="entry name" value="tRNA_aden_deaminase"/>
</dbReference>
<keyword evidence="6 8" id="KW-0862">Zinc</keyword>
<evidence type="ECO:0000256" key="7">
    <source>
        <dbReference type="ARBA" id="ARBA00048045"/>
    </source>
</evidence>
<keyword evidence="3 8" id="KW-0819">tRNA processing</keyword>
<feature type="domain" description="CMP/dCMP-type deaminase" evidence="9">
    <location>
        <begin position="8"/>
        <end position="126"/>
    </location>
</feature>
<sequence length="150" mass="16645">MQKNNSLFSDEYFMQLALYQAEMAMEKGEIPVGAVVVCQNTIIAKAHNQTELLQDVTAHAEMLALTAAANTLGAKYLRDCTLYVTLEPCIMCGGALYWSQIGKIVIGTMDDKRGCSKVSPKIYHPKTQIITGVLEETCEAMLKSFFKKLR</sequence>
<reference evidence="10 11" key="1">
    <citation type="submission" date="2023-05" db="EMBL/GenBank/DDBJ databases">
        <title>Novel species of genus Flectobacillus isolated from stream in China.</title>
        <authorList>
            <person name="Lu H."/>
        </authorList>
    </citation>
    <scope>NUCLEOTIDE SEQUENCE [LARGE SCALE GENOMIC DNA]</scope>
    <source>
        <strain evidence="10 11">KCTC 42575</strain>
    </source>
</reference>
<evidence type="ECO:0000256" key="8">
    <source>
        <dbReference type="HAMAP-Rule" id="MF_00972"/>
    </source>
</evidence>
<protein>
    <recommendedName>
        <fullName evidence="8">tRNA-specific adenosine deaminase</fullName>
        <ecNumber evidence="8">3.5.4.33</ecNumber>
    </recommendedName>
</protein>
<dbReference type="EMBL" id="JASHIF010000010">
    <property type="protein sequence ID" value="MDI9860255.1"/>
    <property type="molecule type" value="Genomic_DNA"/>
</dbReference>
<evidence type="ECO:0000256" key="1">
    <source>
        <dbReference type="ARBA" id="ARBA00010669"/>
    </source>
</evidence>
<dbReference type="RefSeq" id="WP_095161095.1">
    <property type="nucleotide sequence ID" value="NZ_JASHIF010000010.1"/>
</dbReference>
<dbReference type="Gene3D" id="3.40.140.10">
    <property type="entry name" value="Cytidine Deaminase, domain 2"/>
    <property type="match status" value="1"/>
</dbReference>
<evidence type="ECO:0000256" key="4">
    <source>
        <dbReference type="ARBA" id="ARBA00022723"/>
    </source>
</evidence>
<comment type="subunit">
    <text evidence="2 8">Homodimer.</text>
</comment>
<evidence type="ECO:0000259" key="9">
    <source>
        <dbReference type="PROSITE" id="PS51747"/>
    </source>
</evidence>